<evidence type="ECO:0000313" key="2">
    <source>
        <dbReference type="Proteomes" id="UP000219522"/>
    </source>
</evidence>
<gene>
    <name evidence="1" type="ORF">SAMN05446927_5357</name>
</gene>
<dbReference type="SUPFAM" id="SSF52200">
    <property type="entry name" value="Toll/Interleukin receptor TIR domain"/>
    <property type="match status" value="1"/>
</dbReference>
<keyword evidence="2" id="KW-1185">Reference proteome</keyword>
<name>A0A7Z7I9Y1_9BURK</name>
<dbReference type="Gene3D" id="3.40.50.10140">
    <property type="entry name" value="Toll/interleukin-1 receptor homology (TIR) domain"/>
    <property type="match status" value="1"/>
</dbReference>
<dbReference type="EMBL" id="OCSU01000002">
    <property type="protein sequence ID" value="SOE82052.1"/>
    <property type="molecule type" value="Genomic_DNA"/>
</dbReference>
<dbReference type="Proteomes" id="UP000219522">
    <property type="component" value="Unassembled WGS sequence"/>
</dbReference>
<sequence>MGFEERDPQQRRFGSVIESERNPCSSRARQVRQAVLEDFTVMTAVLVLNRLSQARDAGTFHEFWSHVGNDQWADWGLLFHEATDWSLPGVPVPAQAVDDEQWTALRALVQAAAAAVEKMNEHLKDADPAVRESVCDAAQRFKDAADREDRGDVYRTVAESIFNTVLIWATLGRKAAGLGESRLFDVIQLQPPPVLDSTPYDVFVSYKTRRHADRAHQLATYLKAQGYAVWFDEFVLGKRADRAVPWDHAHLETMLRNAVEHSRCTVVFEATLHSVVPGPGRTAADVVSDGHGMIGPGGDLVSRDWHVVEVMATQRGLAIHPNKVAVFDIAAGKEARFLACEREEDVAATVRKGLTLLGIEPPDASPQPA</sequence>
<accession>A0A7Z7I9Y1</accession>
<proteinExistence type="predicted"/>
<comment type="caution">
    <text evidence="1">The sequence shown here is derived from an EMBL/GenBank/DDBJ whole genome shotgun (WGS) entry which is preliminary data.</text>
</comment>
<protein>
    <recommendedName>
        <fullName evidence="3">TIR domain-containing protein</fullName>
    </recommendedName>
</protein>
<evidence type="ECO:0008006" key="3">
    <source>
        <dbReference type="Google" id="ProtNLM"/>
    </source>
</evidence>
<dbReference type="InterPro" id="IPR035897">
    <property type="entry name" value="Toll_tir_struct_dom_sf"/>
</dbReference>
<evidence type="ECO:0000313" key="1">
    <source>
        <dbReference type="EMBL" id="SOE82052.1"/>
    </source>
</evidence>
<dbReference type="AlphaFoldDB" id="A0A7Z7I9Y1"/>
<reference evidence="1 2" key="1">
    <citation type="submission" date="2017-09" db="EMBL/GenBank/DDBJ databases">
        <authorList>
            <person name="Varghese N."/>
            <person name="Submissions S."/>
        </authorList>
    </citation>
    <scope>NUCLEOTIDE SEQUENCE [LARGE SCALE GENOMIC DNA]</scope>
    <source>
        <strain evidence="1 2">OK806</strain>
    </source>
</reference>
<organism evidence="1 2">
    <name type="scientific">Caballeronia arationis</name>
    <dbReference type="NCBI Taxonomy" id="1777142"/>
    <lineage>
        <taxon>Bacteria</taxon>
        <taxon>Pseudomonadati</taxon>
        <taxon>Pseudomonadota</taxon>
        <taxon>Betaproteobacteria</taxon>
        <taxon>Burkholderiales</taxon>
        <taxon>Burkholderiaceae</taxon>
        <taxon>Caballeronia</taxon>
    </lineage>
</organism>